<evidence type="ECO:0000256" key="4">
    <source>
        <dbReference type="ARBA" id="ARBA00023186"/>
    </source>
</evidence>
<keyword evidence="4" id="KW-0143">Chaperone</keyword>
<dbReference type="Pfam" id="PF13589">
    <property type="entry name" value="HATPase_c_3"/>
    <property type="match status" value="1"/>
</dbReference>
<dbReference type="eggNOG" id="COG0326">
    <property type="taxonomic scope" value="Bacteria"/>
</dbReference>
<dbReference type="SUPFAM" id="SSF54211">
    <property type="entry name" value="Ribosomal protein S5 domain 2-like"/>
    <property type="match status" value="1"/>
</dbReference>
<evidence type="ECO:0000313" key="6">
    <source>
        <dbReference type="EMBL" id="ABY23920.1"/>
    </source>
</evidence>
<dbReference type="GO" id="GO:0140662">
    <property type="term" value="F:ATP-dependent protein folding chaperone"/>
    <property type="evidence" value="ECO:0007669"/>
    <property type="project" value="InterPro"/>
</dbReference>
<reference evidence="7" key="1">
    <citation type="journal article" date="2008" name="J. Bacteriol.">
        <title>Genome sequence of the fish pathogen Renibacterium salmoninarum suggests reductive evolution away from an environmental Arthrobacter ancestor.</title>
        <authorList>
            <person name="Wiens G.D."/>
            <person name="Rockey D.D."/>
            <person name="Wu Z."/>
            <person name="Chang J."/>
            <person name="Levy R."/>
            <person name="Crane S."/>
            <person name="Chen D.S."/>
            <person name="Capri G.R."/>
            <person name="Burnett J.R."/>
            <person name="Sudheesh P.S."/>
            <person name="Schipma M.J."/>
            <person name="Burd H."/>
            <person name="Bhattacharyya A."/>
            <person name="Rhodes L.D."/>
            <person name="Kaul R."/>
            <person name="Strom M.S."/>
        </authorList>
    </citation>
    <scope>NUCLEOTIDE SEQUENCE [LARGE SCALE GENOMIC DNA]</scope>
    <source>
        <strain evidence="7">ATCC 33209 / DSM 20767 / JCM 11484 / NBRC 15589 / NCIMB 2235</strain>
    </source>
</reference>
<dbReference type="InterPro" id="IPR020575">
    <property type="entry name" value="Hsp90_N"/>
</dbReference>
<dbReference type="STRING" id="288705.RSal33209_2188"/>
<dbReference type="Proteomes" id="UP000002007">
    <property type="component" value="Chromosome"/>
</dbReference>
<evidence type="ECO:0000256" key="5">
    <source>
        <dbReference type="PIRSR" id="PIRSR002583-1"/>
    </source>
</evidence>
<dbReference type="EMBL" id="CP000910">
    <property type="protein sequence ID" value="ABY23920.1"/>
    <property type="molecule type" value="Genomic_DNA"/>
</dbReference>
<feature type="binding site" evidence="5">
    <location>
        <position position="39"/>
    </location>
    <ligand>
        <name>ATP</name>
        <dbReference type="ChEBI" id="CHEBI:30616"/>
    </ligand>
</feature>
<dbReference type="KEGG" id="rsa:RSal33209_2188"/>
<comment type="similarity">
    <text evidence="1">Belongs to the heat shock protein 90 family.</text>
</comment>
<organism evidence="6 7">
    <name type="scientific">Renibacterium salmoninarum (strain ATCC 33209 / DSM 20767 / JCM 11484 / NBRC 15589 / NCIMB 2235)</name>
    <dbReference type="NCBI Taxonomy" id="288705"/>
    <lineage>
        <taxon>Bacteria</taxon>
        <taxon>Bacillati</taxon>
        <taxon>Actinomycetota</taxon>
        <taxon>Actinomycetes</taxon>
        <taxon>Micrococcales</taxon>
        <taxon>Micrococcaceae</taxon>
        <taxon>Renibacterium</taxon>
    </lineage>
</organism>
<dbReference type="GO" id="GO:0016887">
    <property type="term" value="F:ATP hydrolysis activity"/>
    <property type="evidence" value="ECO:0007669"/>
    <property type="project" value="InterPro"/>
</dbReference>
<dbReference type="Gene3D" id="3.30.230.80">
    <property type="match status" value="1"/>
</dbReference>
<evidence type="ECO:0000256" key="3">
    <source>
        <dbReference type="ARBA" id="ARBA00022840"/>
    </source>
</evidence>
<proteinExistence type="inferred from homology"/>
<dbReference type="HOGENOM" id="CLU_028672_0_0_11"/>
<keyword evidence="7" id="KW-1185">Reference proteome</keyword>
<evidence type="ECO:0000256" key="1">
    <source>
        <dbReference type="ARBA" id="ARBA00008239"/>
    </source>
</evidence>
<dbReference type="InterPro" id="IPR020568">
    <property type="entry name" value="Ribosomal_Su5_D2-typ_SF"/>
</dbReference>
<keyword evidence="2 5" id="KW-0547">Nucleotide-binding</keyword>
<dbReference type="PRINTS" id="PR00775">
    <property type="entry name" value="HEATSHOCK90"/>
</dbReference>
<dbReference type="RefSeq" id="WP_012245586.1">
    <property type="nucleotide sequence ID" value="NC_010168.1"/>
</dbReference>
<dbReference type="SUPFAM" id="SSF55874">
    <property type="entry name" value="ATPase domain of HSP90 chaperone/DNA topoisomerase II/histidine kinase"/>
    <property type="match status" value="1"/>
</dbReference>
<feature type="binding site" evidence="5">
    <location>
        <position position="161"/>
    </location>
    <ligand>
        <name>ATP</name>
        <dbReference type="ChEBI" id="CHEBI:30616"/>
    </ligand>
</feature>
<feature type="binding site" evidence="5">
    <location>
        <position position="35"/>
    </location>
    <ligand>
        <name>ATP</name>
        <dbReference type="ChEBI" id="CHEBI:30616"/>
    </ligand>
</feature>
<dbReference type="Gene3D" id="3.30.565.10">
    <property type="entry name" value="Histidine kinase-like ATPase, C-terminal domain"/>
    <property type="match status" value="1"/>
</dbReference>
<dbReference type="PANTHER" id="PTHR11528">
    <property type="entry name" value="HEAT SHOCK PROTEIN 90 FAMILY MEMBER"/>
    <property type="match status" value="1"/>
</dbReference>
<feature type="binding site" evidence="5">
    <location>
        <position position="72"/>
    </location>
    <ligand>
        <name>ATP</name>
        <dbReference type="ChEBI" id="CHEBI:30616"/>
    </ligand>
</feature>
<dbReference type="GO" id="GO:0005524">
    <property type="term" value="F:ATP binding"/>
    <property type="evidence" value="ECO:0007669"/>
    <property type="project" value="UniProtKB-KW"/>
</dbReference>
<dbReference type="InterPro" id="IPR001404">
    <property type="entry name" value="Hsp90_fam"/>
</dbReference>
<sequence>MTQESTERPFQVDLRGVVDLLSRHIYSTPQVYLRELMQNGVDAISARKLQDPNAEPGRIRIEHNGARLTVSDNGVGLTLDEAAQLLATVGRSSKRDSVLNLRREDFLGQFGIGLLSCFLVTDNIRVRSRSATGSQAIEWVGSAEGTFTLRSLDEDDIPVGTTIVLDPRPDDAALLSRETVQRLALHYGQYLPVSIDVNGQAINRTPPFLNADLLDTAFLGKGTASGSELQELRELGKELLGAQPLDAIRIDIPGTGTRGVAFVLPSAPPPSAHQANRAYLGRMLLSDRVDDLLPDWAFFVRCVVDTTGLQPTASREQLVEDSALEFTREELGKILKRWIVQLATTQPSRFDQFLAVHQLALRSLALYDDELAQVIVPWLSVETASGRVSCRELIEAGGSIRYTETVDEFRQIAAVVPAGTVVVNGGYTYESEFIRGLVRLNPALSVERIRVAEVLDELSAPSLEHREVTAGLEQRAEAALAESHCKVSVRLFAPEQLPALYVADPEVLRRIEREKSAELAPGFWAGIMNKVDAQLNATAGDSGEAPTSRLCLNWATPLMRELATVRDEVVFDRTVRLLYVQAMLEGHRPLTTADRAMLTGSLTDLIHLSVTADFGTTAGPEAL</sequence>
<dbReference type="AlphaFoldDB" id="A9WSY2"/>
<evidence type="ECO:0000256" key="2">
    <source>
        <dbReference type="ARBA" id="ARBA00022741"/>
    </source>
</evidence>
<evidence type="ECO:0000313" key="7">
    <source>
        <dbReference type="Proteomes" id="UP000002007"/>
    </source>
</evidence>
<protein>
    <submittedName>
        <fullName evidence="6">Chaperone protein</fullName>
    </submittedName>
</protein>
<name>A9WSY2_RENSM</name>
<dbReference type="Pfam" id="PF00183">
    <property type="entry name" value="HSP90"/>
    <property type="match status" value="1"/>
</dbReference>
<dbReference type="GO" id="GO:0051082">
    <property type="term" value="F:unfolded protein binding"/>
    <property type="evidence" value="ECO:0007669"/>
    <property type="project" value="InterPro"/>
</dbReference>
<gene>
    <name evidence="6" type="primary">htpG</name>
    <name evidence="6" type="ordered locus">RSal33209_2188</name>
</gene>
<dbReference type="InterPro" id="IPR036890">
    <property type="entry name" value="HATPase_C_sf"/>
</dbReference>
<keyword evidence="3 5" id="KW-0067">ATP-binding</keyword>
<accession>A9WSY2</accession>
<dbReference type="PIRSF" id="PIRSF002583">
    <property type="entry name" value="Hsp90"/>
    <property type="match status" value="1"/>
</dbReference>
<dbReference type="NCBIfam" id="NF010683">
    <property type="entry name" value="PRK14083.1"/>
    <property type="match status" value="1"/>
</dbReference>